<proteinExistence type="predicted"/>
<feature type="region of interest" description="Disordered" evidence="1">
    <location>
        <begin position="27"/>
        <end position="73"/>
    </location>
</feature>
<name>A0A8H5JCA0_9HYPO</name>
<gene>
    <name evidence="2" type="ORF">FMEXI_2855</name>
</gene>
<protein>
    <submittedName>
        <fullName evidence="2">Uncharacterized protein</fullName>
    </submittedName>
</protein>
<comment type="caution">
    <text evidence="2">The sequence shown here is derived from an EMBL/GenBank/DDBJ whole genome shotgun (WGS) entry which is preliminary data.</text>
</comment>
<keyword evidence="3" id="KW-1185">Reference proteome</keyword>
<evidence type="ECO:0000313" key="2">
    <source>
        <dbReference type="EMBL" id="KAF5552704.1"/>
    </source>
</evidence>
<organism evidence="2 3">
    <name type="scientific">Fusarium mexicanum</name>
    <dbReference type="NCBI Taxonomy" id="751941"/>
    <lineage>
        <taxon>Eukaryota</taxon>
        <taxon>Fungi</taxon>
        <taxon>Dikarya</taxon>
        <taxon>Ascomycota</taxon>
        <taxon>Pezizomycotina</taxon>
        <taxon>Sordariomycetes</taxon>
        <taxon>Hypocreomycetidae</taxon>
        <taxon>Hypocreales</taxon>
        <taxon>Nectriaceae</taxon>
        <taxon>Fusarium</taxon>
        <taxon>Fusarium fujikuroi species complex</taxon>
    </lineage>
</organism>
<dbReference type="Proteomes" id="UP000522262">
    <property type="component" value="Unassembled WGS sequence"/>
</dbReference>
<dbReference type="AlphaFoldDB" id="A0A8H5JCA0"/>
<reference evidence="2 3" key="1">
    <citation type="submission" date="2020-05" db="EMBL/GenBank/DDBJ databases">
        <title>Identification and distribution of gene clusters putatively required for synthesis of sphingolipid metabolism inhibitors in phylogenetically diverse species of the filamentous fungus Fusarium.</title>
        <authorList>
            <person name="Kim H.-S."/>
            <person name="Busman M."/>
            <person name="Brown D.W."/>
            <person name="Divon H."/>
            <person name="Uhlig S."/>
            <person name="Proctor R.H."/>
        </authorList>
    </citation>
    <scope>NUCLEOTIDE SEQUENCE [LARGE SCALE GENOMIC DNA]</scope>
    <source>
        <strain evidence="2 3">NRRL 53147</strain>
    </source>
</reference>
<accession>A0A8H5JCA0</accession>
<evidence type="ECO:0000313" key="3">
    <source>
        <dbReference type="Proteomes" id="UP000522262"/>
    </source>
</evidence>
<sequence length="253" mass="28383">MDQPQSAKSALQQALAEIEAAIASLSTAPANNGMPQKGSEHLASSESSDEISDGQLQPRPSKASVQDDGGKDWTELGLDARFQQDKWIRPKPPGRSCFSNELIQWAALQDPDDEDVEFPILTLRHHNASKCISGEPCGTGHWELIHDCVATEVEGCLDLQLLCMRTEHVERQMTSCTSENFYDYKDSITNLPCKLFNELLPDFSSVTRAGYEVIVFRLVESFKDEDIKPWVGEGVWMDSHGRVLRDMDHPDWF</sequence>
<dbReference type="EMBL" id="JAAOAM010000059">
    <property type="protein sequence ID" value="KAF5552704.1"/>
    <property type="molecule type" value="Genomic_DNA"/>
</dbReference>
<evidence type="ECO:0000256" key="1">
    <source>
        <dbReference type="SAM" id="MobiDB-lite"/>
    </source>
</evidence>